<keyword evidence="9" id="KW-1185">Reference proteome</keyword>
<keyword evidence="5 6" id="KW-0067">ATP-binding</keyword>
<dbReference type="EMBL" id="LKCN02000018">
    <property type="protein sequence ID" value="RCI08652.1"/>
    <property type="molecule type" value="Genomic_DNA"/>
</dbReference>
<dbReference type="SMART" id="SM00220">
    <property type="entry name" value="S_TKc"/>
    <property type="match status" value="1"/>
</dbReference>
<dbReference type="Gene3D" id="3.30.200.20">
    <property type="entry name" value="Phosphorylase Kinase, domain 1"/>
    <property type="match status" value="1"/>
</dbReference>
<dbReference type="Gene3D" id="1.10.510.10">
    <property type="entry name" value="Transferase(Phosphotransferase) domain 1"/>
    <property type="match status" value="1"/>
</dbReference>
<dbReference type="PROSITE" id="PS50011">
    <property type="entry name" value="PROTEIN_KINASE_DOM"/>
    <property type="match status" value="1"/>
</dbReference>
<gene>
    <name evidence="8" type="ORF">L249_4798</name>
</gene>
<dbReference type="SUPFAM" id="SSF56112">
    <property type="entry name" value="Protein kinase-like (PK-like)"/>
    <property type="match status" value="1"/>
</dbReference>
<dbReference type="InterPro" id="IPR051175">
    <property type="entry name" value="CLK_kinases"/>
</dbReference>
<evidence type="ECO:0000256" key="5">
    <source>
        <dbReference type="ARBA" id="ARBA00022840"/>
    </source>
</evidence>
<dbReference type="InterPro" id="IPR000719">
    <property type="entry name" value="Prot_kinase_dom"/>
</dbReference>
<dbReference type="STRING" id="1330021.A0A367L363"/>
<name>A0A367L363_9HYPO</name>
<accession>A0A367L363</accession>
<keyword evidence="4" id="KW-0418">Kinase</keyword>
<proteinExistence type="predicted"/>
<dbReference type="PROSITE" id="PS00107">
    <property type="entry name" value="PROTEIN_KINASE_ATP"/>
    <property type="match status" value="1"/>
</dbReference>
<keyword evidence="1" id="KW-0723">Serine/threonine-protein kinase</keyword>
<evidence type="ECO:0000313" key="8">
    <source>
        <dbReference type="EMBL" id="RCI08652.1"/>
    </source>
</evidence>
<reference evidence="8 9" key="1">
    <citation type="journal article" date="2015" name="BMC Genomics">
        <title>Insights from the genome of Ophiocordyceps polyrhachis-furcata to pathogenicity and host specificity in insect fungi.</title>
        <authorList>
            <person name="Wichadakul D."/>
            <person name="Kobmoo N."/>
            <person name="Ingsriswang S."/>
            <person name="Tangphatsornruang S."/>
            <person name="Chantasingh D."/>
            <person name="Luangsa-ard J.J."/>
            <person name="Eurwilaichitr L."/>
        </authorList>
    </citation>
    <scope>NUCLEOTIDE SEQUENCE [LARGE SCALE GENOMIC DNA]</scope>
    <source>
        <strain evidence="8 9">BCC 54312</strain>
    </source>
</reference>
<dbReference type="GO" id="GO:0005634">
    <property type="term" value="C:nucleus"/>
    <property type="evidence" value="ECO:0007669"/>
    <property type="project" value="TreeGrafter"/>
</dbReference>
<feature type="binding site" evidence="6">
    <location>
        <position position="123"/>
    </location>
    <ligand>
        <name>ATP</name>
        <dbReference type="ChEBI" id="CHEBI:30616"/>
    </ligand>
</feature>
<sequence length="473" mass="53408">MSRPSLLWSKLIIPRPSSSRPFFRFLTSPYCTYTRTFLITPATPPMASKSPSSSSSPKPYKREYGWVDGAEVLERYSEGGYHPVEIGNVLHDRYHIIDKLGYGGWSTVWLARDSVKERYVALKVGRADSLGNETETLRALETAGGCDAIPRLLDQFHVDGPNGSHPCSVTEPALCSLYDCSFSRLFPRDVARALSYELALAVSYLHSHGYAHGDIYLPNVLLKAPSTLNQLSVEQFREKFGKPDIYPVKRLDGNPLPPGVPRTAVVPCYLQKKHVKNFTLSDARILLSDFGEAFAPAAQSRRGADCHSPTDYRPPDAFLQPDIPLSFSSDIWCLALAIWDILGMQPLFGSFFGCPESLVSQVVDVFGPLPSGWWEKWEGRTKYFNDDGTPKAGRHIWSKLDEAFEERVQKQRRELNMGEYGREETAAFLDLMVRMLKPNPQERITMDEVLQSEWMVKWARPEYERSLAARQGT</sequence>
<evidence type="ECO:0000313" key="9">
    <source>
        <dbReference type="Proteomes" id="UP000253664"/>
    </source>
</evidence>
<dbReference type="InterPro" id="IPR011009">
    <property type="entry name" value="Kinase-like_dom_sf"/>
</dbReference>
<dbReference type="OrthoDB" id="5979581at2759"/>
<dbReference type="Proteomes" id="UP000253664">
    <property type="component" value="Unassembled WGS sequence"/>
</dbReference>
<dbReference type="InterPro" id="IPR017441">
    <property type="entry name" value="Protein_kinase_ATP_BS"/>
</dbReference>
<protein>
    <recommendedName>
        <fullName evidence="7">Protein kinase domain-containing protein</fullName>
    </recommendedName>
</protein>
<dbReference type="AlphaFoldDB" id="A0A367L363"/>
<keyword evidence="3 6" id="KW-0547">Nucleotide-binding</keyword>
<evidence type="ECO:0000256" key="6">
    <source>
        <dbReference type="PROSITE-ProRule" id="PRU10141"/>
    </source>
</evidence>
<dbReference type="PANTHER" id="PTHR45646:SF11">
    <property type="entry name" value="SERINE_THREONINE-PROTEIN KINASE DOA"/>
    <property type="match status" value="1"/>
</dbReference>
<dbReference type="PANTHER" id="PTHR45646">
    <property type="entry name" value="SERINE/THREONINE-PROTEIN KINASE DOA-RELATED"/>
    <property type="match status" value="1"/>
</dbReference>
<feature type="domain" description="Protein kinase" evidence="7">
    <location>
        <begin position="94"/>
        <end position="455"/>
    </location>
</feature>
<evidence type="ECO:0000256" key="4">
    <source>
        <dbReference type="ARBA" id="ARBA00022777"/>
    </source>
</evidence>
<dbReference type="GO" id="GO:0005524">
    <property type="term" value="F:ATP binding"/>
    <property type="evidence" value="ECO:0007669"/>
    <property type="project" value="UniProtKB-UniRule"/>
</dbReference>
<organism evidence="8 9">
    <name type="scientific">Ophiocordyceps polyrhachis-furcata BCC 54312</name>
    <dbReference type="NCBI Taxonomy" id="1330021"/>
    <lineage>
        <taxon>Eukaryota</taxon>
        <taxon>Fungi</taxon>
        <taxon>Dikarya</taxon>
        <taxon>Ascomycota</taxon>
        <taxon>Pezizomycotina</taxon>
        <taxon>Sordariomycetes</taxon>
        <taxon>Hypocreomycetidae</taxon>
        <taxon>Hypocreales</taxon>
        <taxon>Ophiocordycipitaceae</taxon>
        <taxon>Ophiocordyceps</taxon>
    </lineage>
</organism>
<dbReference type="GO" id="GO:0043484">
    <property type="term" value="P:regulation of RNA splicing"/>
    <property type="evidence" value="ECO:0007669"/>
    <property type="project" value="TreeGrafter"/>
</dbReference>
<evidence type="ECO:0000259" key="7">
    <source>
        <dbReference type="PROSITE" id="PS50011"/>
    </source>
</evidence>
<evidence type="ECO:0000256" key="1">
    <source>
        <dbReference type="ARBA" id="ARBA00022527"/>
    </source>
</evidence>
<evidence type="ECO:0000256" key="3">
    <source>
        <dbReference type="ARBA" id="ARBA00022741"/>
    </source>
</evidence>
<dbReference type="GO" id="GO:0004674">
    <property type="term" value="F:protein serine/threonine kinase activity"/>
    <property type="evidence" value="ECO:0007669"/>
    <property type="project" value="UniProtKB-KW"/>
</dbReference>
<comment type="caution">
    <text evidence="8">The sequence shown here is derived from an EMBL/GenBank/DDBJ whole genome shotgun (WGS) entry which is preliminary data.</text>
</comment>
<evidence type="ECO:0000256" key="2">
    <source>
        <dbReference type="ARBA" id="ARBA00022679"/>
    </source>
</evidence>
<keyword evidence="2" id="KW-0808">Transferase</keyword>